<dbReference type="RefSeq" id="WP_283171898.1">
    <property type="nucleotide sequence ID" value="NZ_JAPNOA010000003.1"/>
</dbReference>
<dbReference type="GO" id="GO:1903189">
    <property type="term" value="P:glyoxal metabolic process"/>
    <property type="evidence" value="ECO:0007669"/>
    <property type="project" value="TreeGrafter"/>
</dbReference>
<dbReference type="Pfam" id="PF01965">
    <property type="entry name" value="DJ-1_PfpI"/>
    <property type="match status" value="1"/>
</dbReference>
<organism evidence="3 4">
    <name type="scientific">Parathalassolituus penaei</name>
    <dbReference type="NCBI Taxonomy" id="2997323"/>
    <lineage>
        <taxon>Bacteria</taxon>
        <taxon>Pseudomonadati</taxon>
        <taxon>Pseudomonadota</taxon>
        <taxon>Gammaproteobacteria</taxon>
        <taxon>Oceanospirillales</taxon>
        <taxon>Oceanospirillaceae</taxon>
        <taxon>Parathalassolituus</taxon>
    </lineage>
</organism>
<name>A0A9X3IQD6_9GAMM</name>
<dbReference type="Gene3D" id="3.40.50.880">
    <property type="match status" value="1"/>
</dbReference>
<evidence type="ECO:0000313" key="3">
    <source>
        <dbReference type="EMBL" id="MCY0963681.1"/>
    </source>
</evidence>
<reference evidence="3" key="1">
    <citation type="submission" date="2022-11" db="EMBL/GenBank/DDBJ databases">
        <title>Parathalassolutuus dongxingensis gen. nov., sp. nov., a novel member of family Oceanospirillaceae isolated from a coastal shrimp pond in Guangxi, China.</title>
        <authorList>
            <person name="Chen H."/>
        </authorList>
    </citation>
    <scope>NUCLEOTIDE SEQUENCE</scope>
    <source>
        <strain evidence="3">G-43</strain>
    </source>
</reference>
<dbReference type="InterPro" id="IPR006287">
    <property type="entry name" value="DJ-1"/>
</dbReference>
<dbReference type="AlphaFoldDB" id="A0A9X3IQD6"/>
<gene>
    <name evidence="3" type="ORF">OUO13_00565</name>
</gene>
<evidence type="ECO:0000259" key="2">
    <source>
        <dbReference type="Pfam" id="PF01965"/>
    </source>
</evidence>
<dbReference type="InterPro" id="IPR029062">
    <property type="entry name" value="Class_I_gatase-like"/>
</dbReference>
<dbReference type="SUPFAM" id="SSF52317">
    <property type="entry name" value="Class I glutamine amidotransferase-like"/>
    <property type="match status" value="1"/>
</dbReference>
<protein>
    <submittedName>
        <fullName evidence="3">DJ-1/PfpI family protein</fullName>
    </submittedName>
</protein>
<keyword evidence="1" id="KW-0677">Repeat</keyword>
<dbReference type="CDD" id="cd03135">
    <property type="entry name" value="GATase1_DJ-1"/>
    <property type="match status" value="1"/>
</dbReference>
<evidence type="ECO:0000313" key="4">
    <source>
        <dbReference type="Proteomes" id="UP001150830"/>
    </source>
</evidence>
<dbReference type="NCBIfam" id="TIGR01383">
    <property type="entry name" value="not_thiJ"/>
    <property type="match status" value="1"/>
</dbReference>
<dbReference type="PANTHER" id="PTHR48094">
    <property type="entry name" value="PROTEIN/NUCLEIC ACID DEGLYCASE DJ-1-RELATED"/>
    <property type="match status" value="1"/>
</dbReference>
<evidence type="ECO:0000256" key="1">
    <source>
        <dbReference type="ARBA" id="ARBA00022737"/>
    </source>
</evidence>
<sequence length="184" mass="19577">MANVLIPVADGSEEQEVNNLSSLLRRGGLKVTLASVMSGRKRINAANNTSFEADRLLQECKDQEWDMIVVPGGLVGAQALGASDPLLALLQHQSDEDRWVAATCAAPVMVLGPQGLVDGARVTCFPPLRSELEEEYGGNFLNEPVVVDGNLITSQGPDTLNAFVLKLIEVLAGGKVRDKVAAEL</sequence>
<dbReference type="GO" id="GO:0005737">
    <property type="term" value="C:cytoplasm"/>
    <property type="evidence" value="ECO:0007669"/>
    <property type="project" value="TreeGrafter"/>
</dbReference>
<dbReference type="Proteomes" id="UP001150830">
    <property type="component" value="Unassembled WGS sequence"/>
</dbReference>
<dbReference type="EMBL" id="JAPNOA010000003">
    <property type="protein sequence ID" value="MCY0963681.1"/>
    <property type="molecule type" value="Genomic_DNA"/>
</dbReference>
<accession>A0A9X3IQD6</accession>
<keyword evidence="4" id="KW-1185">Reference proteome</keyword>
<dbReference type="InterPro" id="IPR002818">
    <property type="entry name" value="DJ-1/PfpI"/>
</dbReference>
<feature type="domain" description="DJ-1/PfpI" evidence="2">
    <location>
        <begin position="3"/>
        <end position="169"/>
    </location>
</feature>
<dbReference type="FunFam" id="3.40.50.880:FF:000015">
    <property type="entry name" value="Protein DJ-1 homolog C"/>
    <property type="match status" value="1"/>
</dbReference>
<dbReference type="PANTHER" id="PTHR48094:SF12">
    <property type="entry name" value="PARKINSON DISEASE PROTEIN 7 HOMOLOG"/>
    <property type="match status" value="1"/>
</dbReference>
<proteinExistence type="predicted"/>
<dbReference type="InterPro" id="IPR050325">
    <property type="entry name" value="Prot/Nucl_acid_deglycase"/>
</dbReference>
<comment type="caution">
    <text evidence="3">The sequence shown here is derived from an EMBL/GenBank/DDBJ whole genome shotgun (WGS) entry which is preliminary data.</text>
</comment>